<reference evidence="21" key="1">
    <citation type="journal article" date="2019" name="Int. J. Syst. Evol. Microbiol.">
        <title>The Global Catalogue of Microorganisms (GCM) 10K type strain sequencing project: providing services to taxonomists for standard genome sequencing and annotation.</title>
        <authorList>
            <consortium name="The Broad Institute Genomics Platform"/>
            <consortium name="The Broad Institute Genome Sequencing Center for Infectious Disease"/>
            <person name="Wu L."/>
            <person name="Ma J."/>
        </authorList>
    </citation>
    <scope>NUCLEOTIDE SEQUENCE [LARGE SCALE GENOMIC DNA]</scope>
    <source>
        <strain evidence="21">CGMCC 1.13681</strain>
    </source>
</reference>
<evidence type="ECO:0000256" key="4">
    <source>
        <dbReference type="ARBA" id="ARBA00022448"/>
    </source>
</evidence>
<dbReference type="CDD" id="cd20070">
    <property type="entry name" value="5TM_YidC_Alb3"/>
    <property type="match status" value="1"/>
</dbReference>
<proteinExistence type="inferred from homology"/>
<dbReference type="InterPro" id="IPR028055">
    <property type="entry name" value="YidC/Oxa/ALB_C"/>
</dbReference>
<keyword evidence="8 18" id="KW-1133">Transmembrane helix</keyword>
<keyword evidence="21" id="KW-1185">Reference proteome</keyword>
<evidence type="ECO:0000313" key="21">
    <source>
        <dbReference type="Proteomes" id="UP001596413"/>
    </source>
</evidence>
<evidence type="ECO:0000256" key="9">
    <source>
        <dbReference type="ARBA" id="ARBA00023136"/>
    </source>
</evidence>
<evidence type="ECO:0000256" key="10">
    <source>
        <dbReference type="ARBA" id="ARBA00023186"/>
    </source>
</evidence>
<keyword evidence="6 16" id="KW-0812">Transmembrane</keyword>
<comment type="subcellular location">
    <subcellularLocation>
        <location evidence="1">Cell membrane</location>
        <topology evidence="1">Multi-pass membrane protein</topology>
    </subcellularLocation>
    <subcellularLocation>
        <location evidence="16">Membrane</location>
        <topology evidence="16">Multi-pass membrane protein</topology>
    </subcellularLocation>
</comment>
<dbReference type="NCBIfam" id="TIGR03592">
    <property type="entry name" value="yidC_oxa1_cterm"/>
    <property type="match status" value="1"/>
</dbReference>
<accession>A0ABW2GCN2</accession>
<evidence type="ECO:0000256" key="7">
    <source>
        <dbReference type="ARBA" id="ARBA00022927"/>
    </source>
</evidence>
<feature type="transmembrane region" description="Helical" evidence="18">
    <location>
        <begin position="203"/>
        <end position="224"/>
    </location>
</feature>
<feature type="region of interest" description="Disordered" evidence="17">
    <location>
        <begin position="247"/>
        <end position="326"/>
    </location>
</feature>
<evidence type="ECO:0000256" key="8">
    <source>
        <dbReference type="ARBA" id="ARBA00022989"/>
    </source>
</evidence>
<name>A0ABW2GCN2_9ACTN</name>
<dbReference type="Pfam" id="PF02096">
    <property type="entry name" value="60KD_IMP"/>
    <property type="match status" value="1"/>
</dbReference>
<evidence type="ECO:0000313" key="20">
    <source>
        <dbReference type="EMBL" id="MFC7218480.1"/>
    </source>
</evidence>
<dbReference type="PANTHER" id="PTHR12428:SF65">
    <property type="entry name" value="CYTOCHROME C OXIDASE ASSEMBLY PROTEIN COX18, MITOCHONDRIAL"/>
    <property type="match status" value="1"/>
</dbReference>
<evidence type="ECO:0000256" key="18">
    <source>
        <dbReference type="SAM" id="Phobius"/>
    </source>
</evidence>
<evidence type="ECO:0000256" key="2">
    <source>
        <dbReference type="ARBA" id="ARBA00010527"/>
    </source>
</evidence>
<keyword evidence="4" id="KW-0813">Transport</keyword>
<feature type="transmembrane region" description="Helical" evidence="18">
    <location>
        <begin position="90"/>
        <end position="111"/>
    </location>
</feature>
<evidence type="ECO:0000256" key="14">
    <source>
        <dbReference type="ARBA" id="ARBA00033245"/>
    </source>
</evidence>
<feature type="compositionally biased region" description="Low complexity" evidence="17">
    <location>
        <begin position="291"/>
        <end position="319"/>
    </location>
</feature>
<evidence type="ECO:0000256" key="15">
    <source>
        <dbReference type="ARBA" id="ARBA00033342"/>
    </source>
</evidence>
<evidence type="ECO:0000256" key="16">
    <source>
        <dbReference type="RuleBase" id="RU003945"/>
    </source>
</evidence>
<comment type="similarity">
    <text evidence="2">Belongs to the OXA1/ALB3/YidC family. Type 1 subfamily.</text>
</comment>
<dbReference type="RefSeq" id="WP_386413837.1">
    <property type="nucleotide sequence ID" value="NZ_JBHSZO010000012.1"/>
</dbReference>
<evidence type="ECO:0000259" key="19">
    <source>
        <dbReference type="Pfam" id="PF02096"/>
    </source>
</evidence>
<feature type="transmembrane region" description="Helical" evidence="18">
    <location>
        <begin position="20"/>
        <end position="40"/>
    </location>
</feature>
<evidence type="ECO:0000256" key="6">
    <source>
        <dbReference type="ARBA" id="ARBA00022692"/>
    </source>
</evidence>
<evidence type="ECO:0000256" key="13">
    <source>
        <dbReference type="ARBA" id="ARBA00031538"/>
    </source>
</evidence>
<comment type="subunit">
    <text evidence="12">Interacts with the Sec translocase complex via SecD. Specifically interacts with transmembrane segments of nascent integral membrane proteins during membrane integration.</text>
</comment>
<dbReference type="InterPro" id="IPR001708">
    <property type="entry name" value="YidC/ALB3/OXA1/COX18"/>
</dbReference>
<gene>
    <name evidence="20" type="ORF">ACFQLX_09920</name>
</gene>
<feature type="transmembrane region" description="Helical" evidence="18">
    <location>
        <begin position="146"/>
        <end position="165"/>
    </location>
</feature>
<dbReference type="InterPro" id="IPR047196">
    <property type="entry name" value="YidC_ALB_C"/>
</dbReference>
<comment type="function">
    <text evidence="11">Required for the insertion and/or proper folding and/or complex formation of integral membrane proteins into the membrane. Involved in integration of membrane proteins that insert both dependently and independently of the Sec translocase complex, as well as at least some lipoproteins. Aids folding of multispanning membrane proteins.</text>
</comment>
<evidence type="ECO:0000256" key="5">
    <source>
        <dbReference type="ARBA" id="ARBA00022475"/>
    </source>
</evidence>
<keyword evidence="10" id="KW-0143">Chaperone</keyword>
<dbReference type="Proteomes" id="UP001596413">
    <property type="component" value="Unassembled WGS sequence"/>
</dbReference>
<organism evidence="20 21">
    <name type="scientific">Streptomyces polyrhachis</name>
    <dbReference type="NCBI Taxonomy" id="1282885"/>
    <lineage>
        <taxon>Bacteria</taxon>
        <taxon>Bacillati</taxon>
        <taxon>Actinomycetota</taxon>
        <taxon>Actinomycetes</taxon>
        <taxon>Kitasatosporales</taxon>
        <taxon>Streptomycetaceae</taxon>
        <taxon>Streptomyces</taxon>
    </lineage>
</organism>
<feature type="compositionally biased region" description="Low complexity" evidence="17">
    <location>
        <begin position="247"/>
        <end position="283"/>
    </location>
</feature>
<dbReference type="EMBL" id="JBHSZO010000012">
    <property type="protein sequence ID" value="MFC7218480.1"/>
    <property type="molecule type" value="Genomic_DNA"/>
</dbReference>
<dbReference type="PANTHER" id="PTHR12428">
    <property type="entry name" value="OXA1"/>
    <property type="match status" value="1"/>
</dbReference>
<evidence type="ECO:0000256" key="12">
    <source>
        <dbReference type="ARBA" id="ARBA00026028"/>
    </source>
</evidence>
<sequence length="326" mass="33560">MFDALSSVLSALADVLDPLFGGAATAAAVIVFTLCVRLALHPLARATARGHKTREALSPQLAELQRKHRKNPEKLQKATMELYRESGSSPLAGCGPMLLQLPVFMVMYRLFSGHDHELLDHTLLGAPLGGRWSDALADGGVFGPHGLVYLGLFAVVAAGATWSFLHSRRLAAAAAARREAAGVAGNAAEQLPGMAGMARWMPLLSFGTLLSAAVVPLAAALYLATTTLWSVAERTLLHRTISTAPAPAKAAASVPAPAKATTAAPAKAGAKARTKATTPAPAEARAEARTKATAPAAKAGTRARTAAGRGNAARAASPRPAKKGRA</sequence>
<evidence type="ECO:0000256" key="3">
    <source>
        <dbReference type="ARBA" id="ARBA00015325"/>
    </source>
</evidence>
<evidence type="ECO:0000256" key="11">
    <source>
        <dbReference type="ARBA" id="ARBA00025034"/>
    </source>
</evidence>
<keyword evidence="5" id="KW-1003">Cell membrane</keyword>
<evidence type="ECO:0000256" key="17">
    <source>
        <dbReference type="SAM" id="MobiDB-lite"/>
    </source>
</evidence>
<protein>
    <recommendedName>
        <fullName evidence="3">Membrane protein insertase YidC</fullName>
    </recommendedName>
    <alternativeName>
        <fullName evidence="15">Foldase YidC</fullName>
    </alternativeName>
    <alternativeName>
        <fullName evidence="14">Membrane integrase YidC</fullName>
    </alternativeName>
    <alternativeName>
        <fullName evidence="13">Membrane protein YidC</fullName>
    </alternativeName>
</protein>
<keyword evidence="7" id="KW-0653">Protein transport</keyword>
<keyword evidence="9 18" id="KW-0472">Membrane</keyword>
<feature type="domain" description="Membrane insertase YidC/Oxa/ALB C-terminal" evidence="19">
    <location>
        <begin position="27"/>
        <end position="238"/>
    </location>
</feature>
<comment type="caution">
    <text evidence="20">The sequence shown here is derived from an EMBL/GenBank/DDBJ whole genome shotgun (WGS) entry which is preliminary data.</text>
</comment>
<evidence type="ECO:0000256" key="1">
    <source>
        <dbReference type="ARBA" id="ARBA00004651"/>
    </source>
</evidence>